<dbReference type="SMART" id="SM00869">
    <property type="entry name" value="Autotransporter"/>
    <property type="match status" value="1"/>
</dbReference>
<feature type="non-terminal residue" evidence="2">
    <location>
        <position position="1"/>
    </location>
</feature>
<name>M3H0W0_9BACT</name>
<dbReference type="PROSITE" id="PS51208">
    <property type="entry name" value="AUTOTRANSPORTER"/>
    <property type="match status" value="1"/>
</dbReference>
<evidence type="ECO:0000259" key="1">
    <source>
        <dbReference type="PROSITE" id="PS51208"/>
    </source>
</evidence>
<dbReference type="Proteomes" id="UP000011782">
    <property type="component" value="Unassembled WGS sequence"/>
</dbReference>
<evidence type="ECO:0000313" key="3">
    <source>
        <dbReference type="Proteomes" id="UP000011782"/>
    </source>
</evidence>
<reference evidence="2 3" key="1">
    <citation type="submission" date="2013-02" db="EMBL/GenBank/DDBJ databases">
        <title>Co-occurrence of anaerobic bacteria in colorectal carcinomas.</title>
        <authorList>
            <person name="Holt R.A."/>
            <person name="Warren R.L."/>
            <person name="Allen-Vercoe E."/>
            <person name="Pleasance S."/>
            <person name="Freeman D.J."/>
            <person name="Watson P."/>
            <person name="Moore R."/>
            <person name="Cochrane K."/>
        </authorList>
    </citation>
    <scope>NUCLEOTIDE SEQUENCE [LARGE SCALE GENOMIC DNA]</scope>
    <source>
        <strain evidence="2 3">CC57C</strain>
    </source>
</reference>
<dbReference type="InterPro" id="IPR036709">
    <property type="entry name" value="Autotransporte_beta_dom_sf"/>
</dbReference>
<organism evidence="2 3">
    <name type="scientific">Campylobacter showae CC57C</name>
    <dbReference type="NCBI Taxonomy" id="1073353"/>
    <lineage>
        <taxon>Bacteria</taxon>
        <taxon>Pseudomonadati</taxon>
        <taxon>Campylobacterota</taxon>
        <taxon>Epsilonproteobacteria</taxon>
        <taxon>Campylobacterales</taxon>
        <taxon>Campylobacteraceae</taxon>
        <taxon>Campylobacter</taxon>
    </lineage>
</organism>
<protein>
    <recommendedName>
        <fullName evidence="1">Autotransporter domain-containing protein</fullName>
    </recommendedName>
</protein>
<dbReference type="AlphaFoldDB" id="M3H0W0"/>
<dbReference type="InterPro" id="IPR005546">
    <property type="entry name" value="Autotransporte_beta"/>
</dbReference>
<dbReference type="EMBL" id="AOTD01000044">
    <property type="protein sequence ID" value="EMG31325.1"/>
    <property type="molecule type" value="Genomic_DNA"/>
</dbReference>
<dbReference type="SUPFAM" id="SSF103515">
    <property type="entry name" value="Autotransporter"/>
    <property type="match status" value="1"/>
</dbReference>
<accession>M3H0W0</accession>
<feature type="domain" description="Autotransporter" evidence="1">
    <location>
        <begin position="750"/>
        <end position="1024"/>
    </location>
</feature>
<sequence length="1024" mass="108529">DIDTTNVTNATVNLIGGNDIGTIKGDANDVVNIGKDGNNPLVPGNIAAKNIEGVGKLNFNLPNNYNGNDPALKLTGNTITDLSQTNVNVNTDNLDDNKDYKLISKDNGTINFTDRSTQKDQVYTITDKDHYQYDGETFRKQNADKELVYRKGTITDDWIDNGFDSGELTKNQASNAAQAGAHKLFGNKNNTVNVSQSAGDLNGKNISSGRADVKDSVTPNTVYNNKTIVKGGTNFGNVNAGYGDSGTQEVHHNELSFEDSSKGAVVNGNISAGYSLSGNVHDNTVTTNDTTINGNAYGGEAASGNADANTITLNDGKVTGDVKGAKASGSATNNSVNLKGTARVDGNVYAADASSGSGNSVNFHSGSVGGTIYGLSNTGGTGNSLNVYNASTQKTAGDIANLNVLNFDGISNANGSAATAALNLTTAGNTDINNAKFQLNGIDYDPSNDSYGSLNIEDGKEYYLIRNTGNTFTNFTEKAKQTTNEFTLKNSTTYDIMLKGLIKSSDDQSILIQGSKLTSRNITGGEFGNDEINRYNPIPNPVINVVNEDPNNPTNFNGLNINGGNNSTVNLTGGNNIGDITGGAGSTLNVGKDTSNPAAPNSITAKNIGGFDDINIFMPPTIKDGDSMITLTDPTANTDLSNMRGKITAYISGNTDVGDTSTIHLIDKQGSGRLLLPDPSHLQTRVQQGATIEYETYGMVDANARALDLRFSGKRRVKEDTKSFAETRAASLASLKSGSELITNYLDKLIPDGHLELFPFAISEAYSLRHETGSHVNSKGYGVAAGLASLTPNSAGEILSGVFVEYGRANYDSYLDSGLHADGISEYIGGGLMLKQVFSSDAYIDASFHVGKISSDYNSNDWTYAVAPGVLAHNEKFDISSTYMATHIGVGQIFDLSERNKLDIYAKWLYAYTDDADATISSGERYHFDSVTSNRVRAGLRDTINLKDEHNLYVGGAYEYEFSGDAKASTMGLDAPKPSLKGSTGVFEAGYKYESKNLILSLGGKGYIGKTRGGAINAGFELMF</sequence>
<dbReference type="Gene3D" id="2.40.128.130">
    <property type="entry name" value="Autotransporter beta-domain"/>
    <property type="match status" value="1"/>
</dbReference>
<evidence type="ECO:0000313" key="2">
    <source>
        <dbReference type="EMBL" id="EMG31325.1"/>
    </source>
</evidence>
<dbReference type="PATRIC" id="fig|1073353.3.peg.395"/>
<comment type="caution">
    <text evidence="2">The sequence shown here is derived from an EMBL/GenBank/DDBJ whole genome shotgun (WGS) entry which is preliminary data.</text>
</comment>
<dbReference type="STRING" id="1073353.H740_01847"/>
<gene>
    <name evidence="2" type="ORF">H740_01847</name>
</gene>
<dbReference type="RefSeq" id="WP_002950678.1">
    <property type="nucleotide sequence ID" value="NZ_AOTD01000044.1"/>
</dbReference>
<proteinExistence type="predicted"/>